<protein>
    <recommendedName>
        <fullName evidence="3">phosphatidylserine decarboxylase</fullName>
        <ecNumber evidence="3">4.1.1.65</ecNumber>
    </recommendedName>
</protein>
<sequence length="381" mass="42376">MTSETPAGKKLPQEHLDAAEGLLKDITSKAAQPETDPKSHLHAPATHDSSHHLFRSVFPYKSLEDFENAWHLGNYVIDRQTGQKSFEAMSIYVRLGMHLLYYGSEQEQVLHWQRTQALLKEQSEKMGKQYDDPASVDHIQPFIDSFGLQNTLHEMVEPDPKKYKSFNDFFAREIKLSARPVAEPDNDRVVSSPADCRITTFPTVDLATKYWIKGFGFTLSRLLGSDELAHKFDGGSIAVARLAPQDYHRWHAPVSGKVESIKEIPGAYYTVNPQAINEPGTLDVFCENRRSVMTVSRSGSGSPIAIIAVGAMLVGSIVYQNGVVEGSQISRGQCLGAFRYGGSTVIVLFPPKEVSFDEDLVKNSTEQKCETLVQVGWRIGS</sequence>
<evidence type="ECO:0000256" key="8">
    <source>
        <dbReference type="ARBA" id="ARBA00023239"/>
    </source>
</evidence>
<evidence type="ECO:0000313" key="12">
    <source>
        <dbReference type="EMBL" id="QIX02501.1"/>
    </source>
</evidence>
<dbReference type="PANTHER" id="PTHR10067">
    <property type="entry name" value="PHOSPHATIDYLSERINE DECARBOXYLASE"/>
    <property type="match status" value="1"/>
</dbReference>
<gene>
    <name evidence="12" type="ORF">AMS68_008018</name>
</gene>
<proteinExistence type="predicted"/>
<dbReference type="AlphaFoldDB" id="A0A6H0Y6N0"/>
<keyword evidence="8" id="KW-0456">Lyase</keyword>
<evidence type="ECO:0000256" key="11">
    <source>
        <dbReference type="ARBA" id="ARBA00024326"/>
    </source>
</evidence>
<evidence type="ECO:0000256" key="6">
    <source>
        <dbReference type="ARBA" id="ARBA00023098"/>
    </source>
</evidence>
<keyword evidence="7" id="KW-0594">Phospholipid biosynthesis</keyword>
<evidence type="ECO:0000256" key="4">
    <source>
        <dbReference type="ARBA" id="ARBA00022516"/>
    </source>
</evidence>
<dbReference type="NCBIfam" id="TIGR00163">
    <property type="entry name" value="PS_decarb"/>
    <property type="match status" value="1"/>
</dbReference>
<dbReference type="InterPro" id="IPR033177">
    <property type="entry name" value="PSD-B"/>
</dbReference>
<evidence type="ECO:0000256" key="10">
    <source>
        <dbReference type="ARBA" id="ARBA00023317"/>
    </source>
</evidence>
<keyword evidence="4" id="KW-0444">Lipid biosynthesis</keyword>
<name>A0A6H0Y6N0_9PEZI</name>
<reference evidence="12 13" key="1">
    <citation type="journal article" date="2016" name="Sci. Rep.">
        <title>Peltaster fructicola genome reveals evolution from an invasive phytopathogen to an ectophytic parasite.</title>
        <authorList>
            <person name="Xu C."/>
            <person name="Chen H."/>
            <person name="Gleason M.L."/>
            <person name="Xu J.R."/>
            <person name="Liu H."/>
            <person name="Zhang R."/>
            <person name="Sun G."/>
        </authorList>
    </citation>
    <scope>NUCLEOTIDE SEQUENCE [LARGE SCALE GENOMIC DNA]</scope>
    <source>
        <strain evidence="12 13">LNHT1506</strain>
    </source>
</reference>
<dbReference type="GO" id="GO:0004609">
    <property type="term" value="F:phosphatidylserine decarboxylase activity"/>
    <property type="evidence" value="ECO:0007669"/>
    <property type="project" value="UniProtKB-EC"/>
</dbReference>
<dbReference type="InterPro" id="IPR003817">
    <property type="entry name" value="PS_Dcarbxylase"/>
</dbReference>
<dbReference type="PANTHER" id="PTHR10067:SF17">
    <property type="entry name" value="PHOSPHATIDYLSERINE DECARBOXYLASE PROENZYME 2"/>
    <property type="match status" value="1"/>
</dbReference>
<dbReference type="GO" id="GO:0006646">
    <property type="term" value="P:phosphatidylethanolamine biosynthetic process"/>
    <property type="evidence" value="ECO:0007669"/>
    <property type="project" value="UniProtKB-UniPathway"/>
</dbReference>
<organism evidence="12 13">
    <name type="scientific">Peltaster fructicola</name>
    <dbReference type="NCBI Taxonomy" id="286661"/>
    <lineage>
        <taxon>Eukaryota</taxon>
        <taxon>Fungi</taxon>
        <taxon>Dikarya</taxon>
        <taxon>Ascomycota</taxon>
        <taxon>Pezizomycotina</taxon>
        <taxon>Dothideomycetes</taxon>
        <taxon>Dothideomycetes incertae sedis</taxon>
        <taxon>Peltaster</taxon>
    </lineage>
</organism>
<keyword evidence="13" id="KW-1185">Reference proteome</keyword>
<accession>A0A6H0Y6N0</accession>
<keyword evidence="9" id="KW-1208">Phospholipid metabolism</keyword>
<comment type="pathway">
    <text evidence="2">Lipid metabolism.</text>
</comment>
<evidence type="ECO:0000256" key="2">
    <source>
        <dbReference type="ARBA" id="ARBA00005189"/>
    </source>
</evidence>
<keyword evidence="5" id="KW-0210">Decarboxylase</keyword>
<keyword evidence="10" id="KW-0670">Pyruvate</keyword>
<dbReference type="Proteomes" id="UP000503462">
    <property type="component" value="Chromosome 5"/>
</dbReference>
<dbReference type="EMBL" id="CP051143">
    <property type="protein sequence ID" value="QIX02501.1"/>
    <property type="molecule type" value="Genomic_DNA"/>
</dbReference>
<evidence type="ECO:0000256" key="7">
    <source>
        <dbReference type="ARBA" id="ARBA00023209"/>
    </source>
</evidence>
<comment type="pathway">
    <text evidence="11">Phospholipid metabolism; phosphatidylethanolamine biosynthesis.</text>
</comment>
<evidence type="ECO:0000256" key="3">
    <source>
        <dbReference type="ARBA" id="ARBA00012243"/>
    </source>
</evidence>
<evidence type="ECO:0000256" key="1">
    <source>
        <dbReference type="ARBA" id="ARBA00001928"/>
    </source>
</evidence>
<dbReference type="UniPathway" id="UPA00558"/>
<dbReference type="Pfam" id="PF02666">
    <property type="entry name" value="PS_Dcarbxylase"/>
    <property type="match status" value="1"/>
</dbReference>
<evidence type="ECO:0000256" key="5">
    <source>
        <dbReference type="ARBA" id="ARBA00022793"/>
    </source>
</evidence>
<keyword evidence="6" id="KW-0443">Lipid metabolism</keyword>
<comment type="cofactor">
    <cofactor evidence="1">
        <name>pyruvate</name>
        <dbReference type="ChEBI" id="CHEBI:15361"/>
    </cofactor>
</comment>
<dbReference type="OrthoDB" id="5973539at2759"/>
<evidence type="ECO:0000256" key="9">
    <source>
        <dbReference type="ARBA" id="ARBA00023264"/>
    </source>
</evidence>
<evidence type="ECO:0000313" key="13">
    <source>
        <dbReference type="Proteomes" id="UP000503462"/>
    </source>
</evidence>
<dbReference type="EC" id="4.1.1.65" evidence="3"/>